<proteinExistence type="predicted"/>
<dbReference type="AlphaFoldDB" id="A0A9P8E3V3"/>
<evidence type="ECO:0000313" key="1">
    <source>
        <dbReference type="EMBL" id="KAG9680492.1"/>
    </source>
</evidence>
<reference evidence="1" key="2">
    <citation type="submission" date="2021-08" db="EMBL/GenBank/DDBJ databases">
        <authorList>
            <person name="Gostincar C."/>
            <person name="Sun X."/>
            <person name="Song Z."/>
            <person name="Gunde-Cimerman N."/>
        </authorList>
    </citation>
    <scope>NUCLEOTIDE SEQUENCE</scope>
    <source>
        <strain evidence="1">EXF-9911</strain>
    </source>
</reference>
<gene>
    <name evidence="1" type="ORF">KCU76_g15132</name>
</gene>
<dbReference type="Proteomes" id="UP000779574">
    <property type="component" value="Unassembled WGS sequence"/>
</dbReference>
<feature type="non-terminal residue" evidence="1">
    <location>
        <position position="148"/>
    </location>
</feature>
<accession>A0A9P8E3V3</accession>
<comment type="caution">
    <text evidence="1">The sequence shown here is derived from an EMBL/GenBank/DDBJ whole genome shotgun (WGS) entry which is preliminary data.</text>
</comment>
<protein>
    <submittedName>
        <fullName evidence="1">Uncharacterized protein</fullName>
    </submittedName>
</protein>
<reference evidence="1" key="1">
    <citation type="journal article" date="2021" name="J Fungi (Basel)">
        <title>Virulence traits and population genomics of the black yeast Aureobasidium melanogenum.</title>
        <authorList>
            <person name="Cernosa A."/>
            <person name="Sun X."/>
            <person name="Gostincar C."/>
            <person name="Fang C."/>
            <person name="Gunde-Cimerman N."/>
            <person name="Song Z."/>
        </authorList>
    </citation>
    <scope>NUCLEOTIDE SEQUENCE</scope>
    <source>
        <strain evidence="1">EXF-9911</strain>
    </source>
</reference>
<evidence type="ECO:0000313" key="2">
    <source>
        <dbReference type="Proteomes" id="UP000779574"/>
    </source>
</evidence>
<dbReference type="EMBL" id="JAHFXF010000967">
    <property type="protein sequence ID" value="KAG9680492.1"/>
    <property type="molecule type" value="Genomic_DNA"/>
</dbReference>
<name>A0A9P8E3V3_AURME</name>
<sequence length="148" mass="16834">MTHLEHLEFSQCRYEFDELLDLDSDPDGLKRWFRLPSGLYELKCGLACDKTFCLAPSGDENEVIVLTDQTSISGQLKSLAAQVAQMERDKIAEIERDGYVRTDIVGMSPHFESEDDIVPGVDDDENMEDVQIYEIGDDYLSSDECIER</sequence>
<organism evidence="1 2">
    <name type="scientific">Aureobasidium melanogenum</name>
    <name type="common">Aureobasidium pullulans var. melanogenum</name>
    <dbReference type="NCBI Taxonomy" id="46634"/>
    <lineage>
        <taxon>Eukaryota</taxon>
        <taxon>Fungi</taxon>
        <taxon>Dikarya</taxon>
        <taxon>Ascomycota</taxon>
        <taxon>Pezizomycotina</taxon>
        <taxon>Dothideomycetes</taxon>
        <taxon>Dothideomycetidae</taxon>
        <taxon>Dothideales</taxon>
        <taxon>Saccotheciaceae</taxon>
        <taxon>Aureobasidium</taxon>
    </lineage>
</organism>